<feature type="transmembrane region" description="Helical" evidence="2">
    <location>
        <begin position="326"/>
        <end position="347"/>
    </location>
</feature>
<feature type="transmembrane region" description="Helical" evidence="2">
    <location>
        <begin position="457"/>
        <end position="483"/>
    </location>
</feature>
<dbReference type="EMBL" id="JABEND010000014">
    <property type="protein sequence ID" value="NNG37459.1"/>
    <property type="molecule type" value="Genomic_DNA"/>
</dbReference>
<gene>
    <name evidence="3" type="ORF">HKD39_17480</name>
</gene>
<dbReference type="InterPro" id="IPR046264">
    <property type="entry name" value="DUF6297"/>
</dbReference>
<comment type="caution">
    <text evidence="3">The sequence shown here is derived from an EMBL/GenBank/DDBJ whole genome shotgun (WGS) entry which is preliminary data.</text>
</comment>
<feature type="transmembrane region" description="Helical" evidence="2">
    <location>
        <begin position="201"/>
        <end position="223"/>
    </location>
</feature>
<keyword evidence="2" id="KW-0812">Transmembrane</keyword>
<feature type="region of interest" description="Disordered" evidence="1">
    <location>
        <begin position="1"/>
        <end position="27"/>
    </location>
</feature>
<feature type="transmembrane region" description="Helical" evidence="2">
    <location>
        <begin position="353"/>
        <end position="372"/>
    </location>
</feature>
<feature type="transmembrane region" description="Helical" evidence="2">
    <location>
        <begin position="87"/>
        <end position="107"/>
    </location>
</feature>
<feature type="transmembrane region" description="Helical" evidence="2">
    <location>
        <begin position="393"/>
        <end position="420"/>
    </location>
</feature>
<name>A0A849AAB4_9ACTN</name>
<keyword evidence="2" id="KW-0472">Membrane</keyword>
<evidence type="ECO:0000313" key="3">
    <source>
        <dbReference type="EMBL" id="NNG37459.1"/>
    </source>
</evidence>
<evidence type="ECO:0000256" key="1">
    <source>
        <dbReference type="SAM" id="MobiDB-lite"/>
    </source>
</evidence>
<keyword evidence="4" id="KW-1185">Reference proteome</keyword>
<dbReference type="AlphaFoldDB" id="A0A849AAB4"/>
<dbReference type="Pfam" id="PF19814">
    <property type="entry name" value="DUF6297"/>
    <property type="match status" value="1"/>
</dbReference>
<evidence type="ECO:0000313" key="4">
    <source>
        <dbReference type="Proteomes" id="UP000562984"/>
    </source>
</evidence>
<dbReference type="Proteomes" id="UP000562984">
    <property type="component" value="Unassembled WGS sequence"/>
</dbReference>
<protein>
    <recommendedName>
        <fullName evidence="5">ABC-2 type transport system permease protein</fullName>
    </recommendedName>
</protein>
<evidence type="ECO:0008006" key="5">
    <source>
        <dbReference type="Google" id="ProtNLM"/>
    </source>
</evidence>
<feature type="transmembrane region" description="Helical" evidence="2">
    <location>
        <begin position="55"/>
        <end position="81"/>
    </location>
</feature>
<feature type="transmembrane region" description="Helical" evidence="2">
    <location>
        <begin position="137"/>
        <end position="162"/>
    </location>
</feature>
<feature type="compositionally biased region" description="Low complexity" evidence="1">
    <location>
        <begin position="1"/>
        <end position="25"/>
    </location>
</feature>
<proteinExistence type="predicted"/>
<keyword evidence="2" id="KW-1133">Transmembrane helix</keyword>
<sequence>MTAACAGSAPEPAVESAAAGGSPDSADYKASRATLRLLRSIRRDRRRGRERSVDGVTAVLAVLLPLGYLGQLIAGVMMVWAPEPDPVRGWAVAGLATAIAAGLLALLRAFGPIAAGRATASLLLTAPISRRLVLPRAMLVIVALGVPVGALLAVAGAAFAGGGVLVDYLWAAAAGGLLGAVLVAIAVLAQEFPRFRMVLPVLVVVAGALVAAALLARVFGWALPVVTGWSLVVVVIAGLALLAGAAGWAAWRGLDRLPRKELSVAGELVTAAQASGAFLDPSMLSGVMIDRRTQRIGSVRWRPLPPSRVGALLAVDVRRYRRFPGACLLAAGALALPYGVLMLIGAVGVPTAATVGCVLAASSAAVGLRAVTRSAALQRMLGGSTWSVRWPHLLLPAVVALLWTALCIPAAGPALLPVLALTPPAAMLFVLLQAKRPEPDYTSPIYESGFGMVQPQVVWALGRGGLLVVLVGIGQAVIASAVLG</sequence>
<accession>A0A849AAB4</accession>
<dbReference type="RefSeq" id="WP_171201160.1">
    <property type="nucleotide sequence ID" value="NZ_JABEND010000014.1"/>
</dbReference>
<organism evidence="3 4">
    <name type="scientific">Nakamurella aerolata</name>
    <dbReference type="NCBI Taxonomy" id="1656892"/>
    <lineage>
        <taxon>Bacteria</taxon>
        <taxon>Bacillati</taxon>
        <taxon>Actinomycetota</taxon>
        <taxon>Actinomycetes</taxon>
        <taxon>Nakamurellales</taxon>
        <taxon>Nakamurellaceae</taxon>
        <taxon>Nakamurella</taxon>
    </lineage>
</organism>
<evidence type="ECO:0000256" key="2">
    <source>
        <dbReference type="SAM" id="Phobius"/>
    </source>
</evidence>
<reference evidence="3 4" key="1">
    <citation type="submission" date="2020-05" db="EMBL/GenBank/DDBJ databases">
        <title>Nakamurella sp. DB0629 isolated from air conditioner.</title>
        <authorList>
            <person name="Kim D.H."/>
            <person name="Kim D.-U."/>
        </authorList>
    </citation>
    <scope>NUCLEOTIDE SEQUENCE [LARGE SCALE GENOMIC DNA]</scope>
    <source>
        <strain evidence="3 4">DB0629</strain>
    </source>
</reference>
<feature type="transmembrane region" description="Helical" evidence="2">
    <location>
        <begin position="168"/>
        <end position="189"/>
    </location>
</feature>
<feature type="transmembrane region" description="Helical" evidence="2">
    <location>
        <begin position="229"/>
        <end position="251"/>
    </location>
</feature>